<proteinExistence type="predicted"/>
<dbReference type="Pfam" id="PF01047">
    <property type="entry name" value="MarR"/>
    <property type="match status" value="1"/>
</dbReference>
<gene>
    <name evidence="2" type="ORF">HJ583_001235</name>
</gene>
<dbReference type="PROSITE" id="PS50995">
    <property type="entry name" value="HTH_MARR_2"/>
    <property type="match status" value="1"/>
</dbReference>
<dbReference type="Proteomes" id="UP000778523">
    <property type="component" value="Unassembled WGS sequence"/>
</dbReference>
<organism evidence="2 3">
    <name type="scientific">Uliginosibacterium aquaticum</name>
    <dbReference type="NCBI Taxonomy" id="2731212"/>
    <lineage>
        <taxon>Bacteria</taxon>
        <taxon>Pseudomonadati</taxon>
        <taxon>Pseudomonadota</taxon>
        <taxon>Betaproteobacteria</taxon>
        <taxon>Rhodocyclales</taxon>
        <taxon>Zoogloeaceae</taxon>
        <taxon>Uliginosibacterium</taxon>
    </lineage>
</organism>
<dbReference type="EMBL" id="JABCSC020000001">
    <property type="protein sequence ID" value="NSL53639.1"/>
    <property type="molecule type" value="Genomic_DNA"/>
</dbReference>
<dbReference type="InterPro" id="IPR036390">
    <property type="entry name" value="WH_DNA-bd_sf"/>
</dbReference>
<accession>A0ABX2IB79</accession>
<dbReference type="SUPFAM" id="SSF46785">
    <property type="entry name" value="Winged helix' DNA-binding domain"/>
    <property type="match status" value="1"/>
</dbReference>
<dbReference type="Gene3D" id="1.10.10.10">
    <property type="entry name" value="Winged helix-like DNA-binding domain superfamily/Winged helix DNA-binding domain"/>
    <property type="match status" value="1"/>
</dbReference>
<dbReference type="InterPro" id="IPR000835">
    <property type="entry name" value="HTH_MarR-typ"/>
</dbReference>
<dbReference type="InterPro" id="IPR036388">
    <property type="entry name" value="WH-like_DNA-bd_sf"/>
</dbReference>
<dbReference type="PANTHER" id="PTHR33164">
    <property type="entry name" value="TRANSCRIPTIONAL REGULATOR, MARR FAMILY"/>
    <property type="match status" value="1"/>
</dbReference>
<evidence type="ECO:0000313" key="2">
    <source>
        <dbReference type="EMBL" id="NSL53639.1"/>
    </source>
</evidence>
<evidence type="ECO:0000259" key="1">
    <source>
        <dbReference type="PROSITE" id="PS50995"/>
    </source>
</evidence>
<evidence type="ECO:0000313" key="3">
    <source>
        <dbReference type="Proteomes" id="UP000778523"/>
    </source>
</evidence>
<comment type="caution">
    <text evidence="2">The sequence shown here is derived from an EMBL/GenBank/DDBJ whole genome shotgun (WGS) entry which is preliminary data.</text>
</comment>
<sequence length="162" mass="17890">MPALAPDAIRFSSSTAPEDPAERLAWRLQLLLNATRRHARRRERETGLGLPQLRALQCVQARPGLGVNELARELGLHQSTVSNMLRPLTMQGWLEARRTGSDRRAVALYLCEPEKPLPAPWPQGGSEPLPEALASLDEALLRRLDADLARVQAALLELLPEG</sequence>
<dbReference type="SMART" id="SM00347">
    <property type="entry name" value="HTH_MARR"/>
    <property type="match status" value="1"/>
</dbReference>
<feature type="domain" description="HTH marR-type" evidence="1">
    <location>
        <begin position="21"/>
        <end position="160"/>
    </location>
</feature>
<dbReference type="InterPro" id="IPR039422">
    <property type="entry name" value="MarR/SlyA-like"/>
</dbReference>
<keyword evidence="3" id="KW-1185">Reference proteome</keyword>
<dbReference type="PANTHER" id="PTHR33164:SF43">
    <property type="entry name" value="HTH-TYPE TRANSCRIPTIONAL REPRESSOR YETL"/>
    <property type="match status" value="1"/>
</dbReference>
<protein>
    <submittedName>
        <fullName evidence="2">MarR family transcriptional regulator</fullName>
    </submittedName>
</protein>
<dbReference type="RefSeq" id="WP_170019815.1">
    <property type="nucleotide sequence ID" value="NZ_JABCSC020000001.1"/>
</dbReference>
<reference evidence="2 3" key="1">
    <citation type="submission" date="2020-06" db="EMBL/GenBank/DDBJ databases">
        <title>Draft genome of Uliginosibacterium sp. IMCC34675.</title>
        <authorList>
            <person name="Song J."/>
        </authorList>
    </citation>
    <scope>NUCLEOTIDE SEQUENCE [LARGE SCALE GENOMIC DNA]</scope>
    <source>
        <strain evidence="2 3">IMCC34675</strain>
    </source>
</reference>
<name>A0ABX2IB79_9RHOO</name>